<dbReference type="EMBL" id="JABKKE010000003">
    <property type="protein sequence ID" value="NPE13274.1"/>
    <property type="molecule type" value="Genomic_DNA"/>
</dbReference>
<dbReference type="GeneID" id="82156696"/>
<organism evidence="1 2">
    <name type="scientific">Xylanibacter rodentium</name>
    <dbReference type="NCBI Taxonomy" id="2736289"/>
    <lineage>
        <taxon>Bacteria</taxon>
        <taxon>Pseudomonadati</taxon>
        <taxon>Bacteroidota</taxon>
        <taxon>Bacteroidia</taxon>
        <taxon>Bacteroidales</taxon>
        <taxon>Prevotellaceae</taxon>
        <taxon>Xylanibacter</taxon>
    </lineage>
</organism>
<evidence type="ECO:0000313" key="2">
    <source>
        <dbReference type="Proteomes" id="UP001193734"/>
    </source>
</evidence>
<evidence type="ECO:0000313" key="1">
    <source>
        <dbReference type="EMBL" id="NPE13274.1"/>
    </source>
</evidence>
<dbReference type="Proteomes" id="UP001193734">
    <property type="component" value="Unassembled WGS sequence"/>
</dbReference>
<protein>
    <recommendedName>
        <fullName evidence="3">HNH endonuclease</fullName>
    </recommendedName>
</protein>
<reference evidence="1 2" key="1">
    <citation type="submission" date="2020-05" db="EMBL/GenBank/DDBJ databases">
        <title>Distinct polysaccharide utilization as determinants for interspecies competition between intestinal Prevotella spp.</title>
        <authorList>
            <person name="Galvez E.J.C."/>
            <person name="Iljazovic A."/>
            <person name="Strowig T."/>
        </authorList>
    </citation>
    <scope>NUCLEOTIDE SEQUENCE [LARGE SCALE GENOMIC DNA]</scope>
    <source>
        <strain evidence="1 2">PROD</strain>
    </source>
</reference>
<accession>A0ABX2ARD6</accession>
<evidence type="ECO:0008006" key="3">
    <source>
        <dbReference type="Google" id="ProtNLM"/>
    </source>
</evidence>
<sequence>MHNIEIYNVNAEDDVLESGKGLHGEKKAFFDSVKDKLKKAYIDYDDKAINGNLVSLSPLWILGQDDTNRNKAYNLYWSGRSLVKKHWENLERQNGGESILCPICGLTIAKEMDHYVPREKMPEFSVHRYNLIPLCHDCNHDKSAGWLDDNGHRCFFNAFFDKGLQDKLVECIISLSPKDNQPCIEIKINNSLDMTKEINNLVVSTIKRLNLLEKFKKEAQMCLRQRLQDIRGRYEHIRNEKEAKDFWEDEKENYKYCQTNNKADFIYNSTCEAIYHSNDIEVWLETL</sequence>
<dbReference type="RefSeq" id="WP_172175788.1">
    <property type="nucleotide sequence ID" value="NZ_CASGKG010000019.1"/>
</dbReference>
<name>A0ABX2ARD6_9BACT</name>
<gene>
    <name evidence="1" type="ORF">HPS55_02850</name>
</gene>
<dbReference type="Gene3D" id="1.10.30.50">
    <property type="match status" value="1"/>
</dbReference>
<keyword evidence="2" id="KW-1185">Reference proteome</keyword>
<comment type="caution">
    <text evidence="1">The sequence shown here is derived from an EMBL/GenBank/DDBJ whole genome shotgun (WGS) entry which is preliminary data.</text>
</comment>
<proteinExistence type="predicted"/>